<dbReference type="EMBL" id="SWFM01000002">
    <property type="protein sequence ID" value="TKD71110.1"/>
    <property type="molecule type" value="Genomic_DNA"/>
</dbReference>
<organism evidence="1 2">
    <name type="scientific">Guptibacillus hwajinpoensis</name>
    <dbReference type="NCBI Taxonomy" id="208199"/>
    <lineage>
        <taxon>Bacteria</taxon>
        <taxon>Bacillati</taxon>
        <taxon>Bacillota</taxon>
        <taxon>Bacilli</taxon>
        <taxon>Bacillales</taxon>
        <taxon>Guptibacillaceae</taxon>
        <taxon>Guptibacillus</taxon>
    </lineage>
</organism>
<dbReference type="Proteomes" id="UP000310541">
    <property type="component" value="Unassembled WGS sequence"/>
</dbReference>
<dbReference type="AlphaFoldDB" id="A0A4U1MKZ7"/>
<reference evidence="1 2" key="1">
    <citation type="submission" date="2019-04" db="EMBL/GenBank/DDBJ databases">
        <title>Genome sequence of Bacillus hwajinpoensis strain Y2.</title>
        <authorList>
            <person name="Fair J.L."/>
            <person name="Maclea K.S."/>
        </authorList>
    </citation>
    <scope>NUCLEOTIDE SEQUENCE [LARGE SCALE GENOMIC DNA]</scope>
    <source>
        <strain evidence="1 2">Y2</strain>
    </source>
</reference>
<sequence>MVAFQRFIYREPHIIADWSGRIINSCGTSGTGETPQARCSYAPKRLSARTKESEHPGAQINHHYYLLMSQSFNQRID</sequence>
<evidence type="ECO:0000313" key="2">
    <source>
        <dbReference type="Proteomes" id="UP000310541"/>
    </source>
</evidence>
<proteinExistence type="predicted"/>
<protein>
    <submittedName>
        <fullName evidence="1">Uncharacterized protein</fullName>
    </submittedName>
</protein>
<name>A0A4U1MKZ7_9BACL</name>
<gene>
    <name evidence="1" type="ORF">FBF83_10470</name>
</gene>
<accession>A0A4U1MKZ7</accession>
<comment type="caution">
    <text evidence="1">The sequence shown here is derived from an EMBL/GenBank/DDBJ whole genome shotgun (WGS) entry which is preliminary data.</text>
</comment>
<evidence type="ECO:0000313" key="1">
    <source>
        <dbReference type="EMBL" id="TKD71110.1"/>
    </source>
</evidence>